<dbReference type="AlphaFoldDB" id="A0A4Q8BHH2"/>
<feature type="transmembrane region" description="Helical" evidence="1">
    <location>
        <begin position="34"/>
        <end position="52"/>
    </location>
</feature>
<dbReference type="EMBL" id="SHLD01000001">
    <property type="protein sequence ID" value="RZU76803.1"/>
    <property type="molecule type" value="Genomic_DNA"/>
</dbReference>
<keyword evidence="3" id="KW-1185">Reference proteome</keyword>
<protein>
    <submittedName>
        <fullName evidence="2">Uncharacterized protein</fullName>
    </submittedName>
</protein>
<keyword evidence="1" id="KW-0472">Membrane</keyword>
<name>A0A4Q8BHH2_9ACTN</name>
<evidence type="ECO:0000256" key="1">
    <source>
        <dbReference type="SAM" id="Phobius"/>
    </source>
</evidence>
<keyword evidence="1" id="KW-0812">Transmembrane</keyword>
<feature type="transmembrane region" description="Helical" evidence="1">
    <location>
        <begin position="88"/>
        <end position="117"/>
    </location>
</feature>
<sequence>MTSFVTAGAFAAVLAVGLLLLIRRPAAAKRLVRLAGLVITVLVAAVLTPWTVQDSGPAASYLLGVPVLAATAPVLARRSDRLAGIADIVAAVVICGWGVLLALGIGVAFLPVVPLYVASATRSFTPRMSTSN</sequence>
<proteinExistence type="predicted"/>
<dbReference type="Proteomes" id="UP000294114">
    <property type="component" value="Unassembled WGS sequence"/>
</dbReference>
<keyword evidence="1" id="KW-1133">Transmembrane helix</keyword>
<evidence type="ECO:0000313" key="2">
    <source>
        <dbReference type="EMBL" id="RZU76803.1"/>
    </source>
</evidence>
<reference evidence="2 3" key="1">
    <citation type="submission" date="2019-02" db="EMBL/GenBank/DDBJ databases">
        <title>Sequencing the genomes of 1000 actinobacteria strains.</title>
        <authorList>
            <person name="Klenk H.-P."/>
        </authorList>
    </citation>
    <scope>NUCLEOTIDE SEQUENCE [LARGE SCALE GENOMIC DNA]</scope>
    <source>
        <strain evidence="2 3">DSM 45612</strain>
    </source>
</reference>
<comment type="caution">
    <text evidence="2">The sequence shown here is derived from an EMBL/GenBank/DDBJ whole genome shotgun (WGS) entry which is preliminary data.</text>
</comment>
<gene>
    <name evidence="2" type="ORF">EV384_5493</name>
</gene>
<feature type="transmembrane region" description="Helical" evidence="1">
    <location>
        <begin position="58"/>
        <end position="76"/>
    </location>
</feature>
<accession>A0A4Q8BHH2</accession>
<evidence type="ECO:0000313" key="3">
    <source>
        <dbReference type="Proteomes" id="UP000294114"/>
    </source>
</evidence>
<feature type="transmembrane region" description="Helical" evidence="1">
    <location>
        <begin position="6"/>
        <end position="22"/>
    </location>
</feature>
<organism evidence="2 3">
    <name type="scientific">Micromonospora kangleipakensis</name>
    <dbReference type="NCBI Taxonomy" id="1077942"/>
    <lineage>
        <taxon>Bacteria</taxon>
        <taxon>Bacillati</taxon>
        <taxon>Actinomycetota</taxon>
        <taxon>Actinomycetes</taxon>
        <taxon>Micromonosporales</taxon>
        <taxon>Micromonosporaceae</taxon>
        <taxon>Micromonospora</taxon>
    </lineage>
</organism>